<dbReference type="Pfam" id="PF25789">
    <property type="entry name" value="TPR_NAA35"/>
    <property type="match status" value="1"/>
</dbReference>
<evidence type="ECO:0008006" key="8">
    <source>
        <dbReference type="Google" id="ProtNLM"/>
    </source>
</evidence>
<dbReference type="PANTHER" id="PTHR21373:SF0">
    <property type="entry name" value="N-ALPHA-ACETYLTRANSFERASE 35, NATC AUXILIARY SUBUNIT"/>
    <property type="match status" value="1"/>
</dbReference>
<accession>W9CR31</accession>
<dbReference type="HOGENOM" id="CLU_011757_0_0_1"/>
<keyword evidence="3" id="KW-0963">Cytoplasm</keyword>
<feature type="domain" description="NAA35-like N-terminal" evidence="4">
    <location>
        <begin position="66"/>
        <end position="228"/>
    </location>
</feature>
<dbReference type="InterPro" id="IPR057983">
    <property type="entry name" value="NAA35-like_N"/>
</dbReference>
<dbReference type="EMBL" id="AYSA01000040">
    <property type="protein sequence ID" value="ESZ98543.1"/>
    <property type="molecule type" value="Genomic_DNA"/>
</dbReference>
<comment type="subcellular location">
    <subcellularLocation>
        <location evidence="1">Cytoplasm</location>
    </subcellularLocation>
</comment>
<evidence type="ECO:0000256" key="2">
    <source>
        <dbReference type="ARBA" id="ARBA00006289"/>
    </source>
</evidence>
<sequence length="767" mass="87731">MHNNGVAAISQQVSDLDIDQAPSDSAAMMAAFNPEQPPAPKLYSKGVMITNITHNFTNAAHQLKVGDLVKDPFFTLFDAVAALEIMDPKMDSGYLAPGETMEDDFEFAQALLPEEVLGIIDQLLCHEMAWHMGHPLAQTIFTSLYIDRLLHPSPSSLNETLFDKSKSCAGDEPLMLQVLRAYCLGLIKTCWYVNNRVRSEQFYEIQEEDFATHTFHRNLLEAIDHDGILHLLEETRELVLQTQTIPEDMKNALTTRLAFRHSFLRTVDTADSRSPEAKLFWRETFSFILDLRSSSRLAKSVPQSFSVKLQRKLASTVPPRSIIEVSQQSAYEHLERMCKDGEIALDILDYADSHSLMTFVSLFQARKPQPSVYIRTLLQYYMFADMVILGKMSIREVLDDDLASLTLPASQLLDRNNDEIEVTHDPRFHMAQRMELFRSRAASIYIDILRTMCQNRCRIRRTLCHTIVDWDNLQLDGEELDQELREFTKEESFIDLDISSDPIYAFPLSSWAYYYKLRQMEWIVQLGFELQIYQPDELSGMYYYLNYLCKTRSRHLERIRSEVMRSYSARRKESQLDTSQQTEFANAISYINFSMLEVTSAYGFADALSSLFEALRRLNLIPIPPRPYGDDIMRYEVRMKPFSTIGLPGPIPFDTFTYNVTQPTESTLDLLVIAAEATAAAKKGFEILSRLNPKDAYCRGSHESWAKDIKNCLKACIFTGISIAAVRKAIQAAGEDSNVKIQVEIPTTGKGYHDWWVVPKILPGPKR</sequence>
<dbReference type="AlphaFoldDB" id="W9CR31"/>
<dbReference type="STRING" id="1432307.W9CR31"/>
<evidence type="ECO:0000256" key="3">
    <source>
        <dbReference type="ARBA" id="ARBA00022490"/>
    </source>
</evidence>
<keyword evidence="7" id="KW-1185">Reference proteome</keyword>
<comment type="caution">
    <text evidence="6">The sequence shown here is derived from an EMBL/GenBank/DDBJ whole genome shotgun (WGS) entry which is preliminary data.</text>
</comment>
<proteinExistence type="inferred from homology"/>
<evidence type="ECO:0000313" key="7">
    <source>
        <dbReference type="Proteomes" id="UP000019487"/>
    </source>
</evidence>
<feature type="domain" description="NAA35-like TPR repeats" evidence="5">
    <location>
        <begin position="344"/>
        <end position="757"/>
    </location>
</feature>
<evidence type="ECO:0000256" key="1">
    <source>
        <dbReference type="ARBA" id="ARBA00004496"/>
    </source>
</evidence>
<gene>
    <name evidence="6" type="ORF">SBOR_1075</name>
</gene>
<comment type="similarity">
    <text evidence="2">Belongs to the MAK10 family.</text>
</comment>
<organism evidence="6 7">
    <name type="scientific">Sclerotinia borealis (strain F-4128)</name>
    <dbReference type="NCBI Taxonomy" id="1432307"/>
    <lineage>
        <taxon>Eukaryota</taxon>
        <taxon>Fungi</taxon>
        <taxon>Dikarya</taxon>
        <taxon>Ascomycota</taxon>
        <taxon>Pezizomycotina</taxon>
        <taxon>Leotiomycetes</taxon>
        <taxon>Helotiales</taxon>
        <taxon>Sclerotiniaceae</taxon>
        <taxon>Sclerotinia</taxon>
    </lineage>
</organism>
<evidence type="ECO:0000313" key="6">
    <source>
        <dbReference type="EMBL" id="ESZ98543.1"/>
    </source>
</evidence>
<dbReference type="Pfam" id="PF04112">
    <property type="entry name" value="Mak10"/>
    <property type="match status" value="1"/>
</dbReference>
<protein>
    <recommendedName>
        <fullName evidence="8">Amino-acid N-acetyltransferase subunit Mak10</fullName>
    </recommendedName>
</protein>
<reference evidence="6 7" key="1">
    <citation type="journal article" date="2014" name="Genome Announc.">
        <title>Draft genome sequence of Sclerotinia borealis, a psychrophilic plant pathogenic fungus.</title>
        <authorList>
            <person name="Mardanov A.V."/>
            <person name="Beletsky A.V."/>
            <person name="Kadnikov V.V."/>
            <person name="Ignatov A.N."/>
            <person name="Ravin N.V."/>
        </authorList>
    </citation>
    <scope>NUCLEOTIDE SEQUENCE [LARGE SCALE GENOMIC DNA]</scope>
    <source>
        <strain evidence="7">F-4157</strain>
    </source>
</reference>
<dbReference type="PANTHER" id="PTHR21373">
    <property type="entry name" value="GLUCOSE REPRESSIBLE PROTEIN MAK10"/>
    <property type="match status" value="1"/>
</dbReference>
<name>W9CR31_SCLBF</name>
<dbReference type="InterPro" id="IPR057982">
    <property type="entry name" value="TPR_NAA35"/>
</dbReference>
<dbReference type="Proteomes" id="UP000019487">
    <property type="component" value="Unassembled WGS sequence"/>
</dbReference>
<dbReference type="GO" id="GO:0031417">
    <property type="term" value="C:NatC complex"/>
    <property type="evidence" value="ECO:0007669"/>
    <property type="project" value="InterPro"/>
</dbReference>
<dbReference type="OrthoDB" id="269405at2759"/>
<evidence type="ECO:0000259" key="4">
    <source>
        <dbReference type="Pfam" id="PF04112"/>
    </source>
</evidence>
<evidence type="ECO:0000259" key="5">
    <source>
        <dbReference type="Pfam" id="PF25789"/>
    </source>
</evidence>
<dbReference type="InterPro" id="IPR007244">
    <property type="entry name" value="Naa35_N"/>
</dbReference>